<dbReference type="OrthoDB" id="4334712at2"/>
<dbReference type="Pfam" id="PF13560">
    <property type="entry name" value="HTH_31"/>
    <property type="match status" value="1"/>
</dbReference>
<sequence>MPRWRDLPEELDPQVREFTGQLRGLVDRSGLSVVAIADRTGYSKTSWERYLGGRLLPPQGAVEALAEATGADAGHLGILWELAERAWSRAEMRHDHTMEAIRVDRARAALEEFAPPPAEKEKKNGRKSAKSRPATAAPAVGQNAQPSQEAPADQGTRTVQGVDVPEPEQPLVEPVPASSSRAWPTLPVPDAAPAPPVSSAPPASPTPPVPPAADEPGPPRPAPGPRRRIALFAGGVVGTLLIVAGAVLLAGQGGDDEKRAHKPVKSPATTASRLPAGVKCSGNGCAGKDPQAMGCGGKYARTAANAMVGTAYIEVRYSKVCGAAWARIAQAAPGDLVEVGAPAKGGGQNRTERGKVDADGDAYTRMVTADATSRATACATLTGGQRGCTPKEGTP</sequence>
<dbReference type="CDD" id="cd00093">
    <property type="entry name" value="HTH_XRE"/>
    <property type="match status" value="1"/>
</dbReference>
<feature type="compositionally biased region" description="Pro residues" evidence="1">
    <location>
        <begin position="186"/>
        <end position="224"/>
    </location>
</feature>
<dbReference type="AlphaFoldDB" id="D9WEV8"/>
<dbReference type="STRING" id="457427.SSOG_05037"/>
<dbReference type="HOGENOM" id="CLU_027956_0_0_11"/>
<organism evidence="4 5">
    <name type="scientific">Streptomyces himastatinicus ATCC 53653</name>
    <dbReference type="NCBI Taxonomy" id="457427"/>
    <lineage>
        <taxon>Bacteria</taxon>
        <taxon>Bacillati</taxon>
        <taxon>Actinomycetota</taxon>
        <taxon>Actinomycetes</taxon>
        <taxon>Kitasatosporales</taxon>
        <taxon>Streptomycetaceae</taxon>
        <taxon>Streptomyces</taxon>
        <taxon>Streptomyces violaceusniger group</taxon>
    </lineage>
</organism>
<keyword evidence="2" id="KW-1133">Transmembrane helix</keyword>
<evidence type="ECO:0000256" key="2">
    <source>
        <dbReference type="SAM" id="Phobius"/>
    </source>
</evidence>
<dbReference type="RefSeq" id="WP_009717127.1">
    <property type="nucleotide sequence ID" value="NZ_GG657754.1"/>
</dbReference>
<feature type="domain" description="HTH cro/C1-type" evidence="3">
    <location>
        <begin position="21"/>
        <end position="76"/>
    </location>
</feature>
<reference evidence="4 5" key="1">
    <citation type="submission" date="2009-02" db="EMBL/GenBank/DDBJ databases">
        <title>Annotation of Streptomyces hygroscopicus strain ATCC 53653.</title>
        <authorList>
            <consortium name="The Broad Institute Genome Sequencing Platform"/>
            <consortium name="Broad Institute Microbial Sequencing Center"/>
            <person name="Fischbach M."/>
            <person name="Godfrey P."/>
            <person name="Ward D."/>
            <person name="Young S."/>
            <person name="Zeng Q."/>
            <person name="Koehrsen M."/>
            <person name="Alvarado L."/>
            <person name="Berlin A.M."/>
            <person name="Bochicchio J."/>
            <person name="Borenstein D."/>
            <person name="Chapman S.B."/>
            <person name="Chen Z."/>
            <person name="Engels R."/>
            <person name="Freedman E."/>
            <person name="Gellesch M."/>
            <person name="Goldberg J."/>
            <person name="Griggs A."/>
            <person name="Gujja S."/>
            <person name="Heilman E.R."/>
            <person name="Heiman D.I."/>
            <person name="Hepburn T.A."/>
            <person name="Howarth C."/>
            <person name="Jen D."/>
            <person name="Larson L."/>
            <person name="Lewis B."/>
            <person name="Mehta T."/>
            <person name="Park D."/>
            <person name="Pearson M."/>
            <person name="Richards J."/>
            <person name="Roberts A."/>
            <person name="Saif S."/>
            <person name="Shea T.D."/>
            <person name="Shenoy N."/>
            <person name="Sisk P."/>
            <person name="Stolte C."/>
            <person name="Sykes S.N."/>
            <person name="Thomson T."/>
            <person name="Walk T."/>
            <person name="White J."/>
            <person name="Yandava C."/>
            <person name="Straight P."/>
            <person name="Clardy J."/>
            <person name="Hung D."/>
            <person name="Kolter R."/>
            <person name="Mekalanos J."/>
            <person name="Walker S."/>
            <person name="Walsh C.T."/>
            <person name="Wieland-Brown L.C."/>
            <person name="Haas B."/>
            <person name="Nusbaum C."/>
            <person name="Birren B."/>
        </authorList>
    </citation>
    <scope>NUCLEOTIDE SEQUENCE [LARGE SCALE GENOMIC DNA]</scope>
    <source>
        <strain evidence="4 5">ATCC 53653</strain>
    </source>
</reference>
<dbReference type="Pfam" id="PF10901">
    <property type="entry name" value="DUF2690"/>
    <property type="match status" value="1"/>
</dbReference>
<protein>
    <submittedName>
        <fullName evidence="4">Putative membrane protein</fullName>
    </submittedName>
</protein>
<accession>D9WEV8</accession>
<name>D9WEV8_9ACTN</name>
<dbReference type="InterPro" id="IPR001387">
    <property type="entry name" value="Cro/C1-type_HTH"/>
</dbReference>
<dbReference type="Proteomes" id="UP000003963">
    <property type="component" value="Unassembled WGS sequence"/>
</dbReference>
<evidence type="ECO:0000256" key="1">
    <source>
        <dbReference type="SAM" id="MobiDB-lite"/>
    </source>
</evidence>
<dbReference type="GO" id="GO:0003677">
    <property type="term" value="F:DNA binding"/>
    <property type="evidence" value="ECO:0007669"/>
    <property type="project" value="InterPro"/>
</dbReference>
<dbReference type="InterPro" id="IPR021224">
    <property type="entry name" value="DUF2690"/>
</dbReference>
<proteinExistence type="predicted"/>
<dbReference type="SMART" id="SM00530">
    <property type="entry name" value="HTH_XRE"/>
    <property type="match status" value="1"/>
</dbReference>
<evidence type="ECO:0000313" key="4">
    <source>
        <dbReference type="EMBL" id="EFL25323.1"/>
    </source>
</evidence>
<feature type="region of interest" description="Disordered" evidence="1">
    <location>
        <begin position="112"/>
        <end position="226"/>
    </location>
</feature>
<gene>
    <name evidence="4" type="ORF">SSOG_05037</name>
</gene>
<dbReference type="SUPFAM" id="SSF47413">
    <property type="entry name" value="lambda repressor-like DNA-binding domains"/>
    <property type="match status" value="1"/>
</dbReference>
<keyword evidence="2" id="KW-0472">Membrane</keyword>
<dbReference type="InterPro" id="IPR010982">
    <property type="entry name" value="Lambda_DNA-bd_dom_sf"/>
</dbReference>
<keyword evidence="2" id="KW-0812">Transmembrane</keyword>
<evidence type="ECO:0000259" key="3">
    <source>
        <dbReference type="SMART" id="SM00530"/>
    </source>
</evidence>
<evidence type="ECO:0000313" key="5">
    <source>
        <dbReference type="Proteomes" id="UP000003963"/>
    </source>
</evidence>
<feature type="transmembrane region" description="Helical" evidence="2">
    <location>
        <begin position="229"/>
        <end position="251"/>
    </location>
</feature>
<dbReference type="EMBL" id="GG657754">
    <property type="protein sequence ID" value="EFL25323.1"/>
    <property type="molecule type" value="Genomic_DNA"/>
</dbReference>
<keyword evidence="5" id="KW-1185">Reference proteome</keyword>